<evidence type="ECO:0000313" key="1">
    <source>
        <dbReference type="EMBL" id="QOL19298.1"/>
    </source>
</evidence>
<dbReference type="AlphaFoldDB" id="A0A7L9RSC2"/>
<organism evidence="1 2">
    <name type="scientific">Candidatus Bodocaedibacter vickermanii</name>
    <dbReference type="NCBI Taxonomy" id="2741701"/>
    <lineage>
        <taxon>Bacteria</taxon>
        <taxon>Pseudomonadati</taxon>
        <taxon>Pseudomonadota</taxon>
        <taxon>Alphaproteobacteria</taxon>
        <taxon>Holosporales</taxon>
        <taxon>Candidatus Paracaedibacteraceae</taxon>
        <taxon>Candidatus Bodocaedibacter</taxon>
    </lineage>
</organism>
<evidence type="ECO:0000313" key="2">
    <source>
        <dbReference type="Proteomes" id="UP000594001"/>
    </source>
</evidence>
<dbReference type="RefSeq" id="WP_350332054.1">
    <property type="nucleotide sequence ID" value="NZ_CP054719.1"/>
</dbReference>
<proteinExistence type="predicted"/>
<protein>
    <submittedName>
        <fullName evidence="1">Uncharacterized protein</fullName>
    </submittedName>
</protein>
<accession>A0A7L9RSC2</accession>
<keyword evidence="2" id="KW-1185">Reference proteome</keyword>
<dbReference type="Proteomes" id="UP000594001">
    <property type="component" value="Chromosome"/>
</dbReference>
<sequence>MYNNKRVIFIVAVSLIHTIYGVNDMSNPVEVVKALEKTPVERVEATKDETVLSDPAGTHEDLNEMIAAACAHTRGNGDI</sequence>
<gene>
    <name evidence="1" type="ORF">CPBP_00047</name>
</gene>
<reference evidence="1 2" key="1">
    <citation type="submission" date="2020-06" db="EMBL/GenBank/DDBJ databases">
        <title>The endosymbiont of the kinetoplastid Bodo saltans is a Paracaedibacter-like alpha-proteobacterium possessing a putative toxin-antitoxin system.</title>
        <authorList>
            <person name="Midha S."/>
            <person name="Rigden D.J."/>
            <person name="Siozios S."/>
            <person name="Hurst G.D.D."/>
            <person name="Jackson A.P."/>
        </authorList>
    </citation>
    <scope>NUCLEOTIDE SEQUENCE [LARGE SCALE GENOMIC DNA]</scope>
    <source>
        <strain evidence="1">Lake Konstanz</strain>
    </source>
</reference>
<dbReference type="EMBL" id="CP054719">
    <property type="protein sequence ID" value="QOL19298.1"/>
    <property type="molecule type" value="Genomic_DNA"/>
</dbReference>
<dbReference type="KEGG" id="pbal:CPBP_00047"/>
<name>A0A7L9RSC2_9PROT</name>